<feature type="compositionally biased region" description="Low complexity" evidence="1">
    <location>
        <begin position="84"/>
        <end position="98"/>
    </location>
</feature>
<sequence>MGNEFPVPLAQGPTLTLPHPARRRPASSARRRPGRLLGGTPAEVIRRPCDSAVGGVLDGTHTGPEAVAATHRLPGGPLDVSRQAKAGPATAAASHPAGDSPRLDDRSVRTVMPLIPVDVR</sequence>
<dbReference type="EMBL" id="BAAAVA010000001">
    <property type="protein sequence ID" value="GAA2906639.1"/>
    <property type="molecule type" value="Genomic_DNA"/>
</dbReference>
<protein>
    <submittedName>
        <fullName evidence="2">Uncharacterized protein</fullName>
    </submittedName>
</protein>
<name>A0ABN3W8G2_9ACTN</name>
<organism evidence="2 3">
    <name type="scientific">Streptomyces erythrogriseus</name>
    <dbReference type="NCBI Taxonomy" id="284027"/>
    <lineage>
        <taxon>Bacteria</taxon>
        <taxon>Bacillati</taxon>
        <taxon>Actinomycetota</taxon>
        <taxon>Actinomycetes</taxon>
        <taxon>Kitasatosporales</taxon>
        <taxon>Streptomycetaceae</taxon>
        <taxon>Streptomyces</taxon>
        <taxon>Streptomyces griseoincarnatus group</taxon>
    </lineage>
</organism>
<feature type="compositionally biased region" description="Basic residues" evidence="1">
    <location>
        <begin position="20"/>
        <end position="34"/>
    </location>
</feature>
<evidence type="ECO:0000313" key="3">
    <source>
        <dbReference type="Proteomes" id="UP001501423"/>
    </source>
</evidence>
<proteinExistence type="predicted"/>
<dbReference type="Proteomes" id="UP001501423">
    <property type="component" value="Unassembled WGS sequence"/>
</dbReference>
<feature type="region of interest" description="Disordered" evidence="1">
    <location>
        <begin position="71"/>
        <end position="109"/>
    </location>
</feature>
<keyword evidence="3" id="KW-1185">Reference proteome</keyword>
<accession>A0ABN3W8G2</accession>
<evidence type="ECO:0000313" key="2">
    <source>
        <dbReference type="EMBL" id="GAA2906639.1"/>
    </source>
</evidence>
<evidence type="ECO:0000256" key="1">
    <source>
        <dbReference type="SAM" id="MobiDB-lite"/>
    </source>
</evidence>
<comment type="caution">
    <text evidence="2">The sequence shown here is derived from an EMBL/GenBank/DDBJ whole genome shotgun (WGS) entry which is preliminary data.</text>
</comment>
<reference evidence="2 3" key="1">
    <citation type="journal article" date="2019" name="Int. J. Syst. Evol. Microbiol.">
        <title>The Global Catalogue of Microorganisms (GCM) 10K type strain sequencing project: providing services to taxonomists for standard genome sequencing and annotation.</title>
        <authorList>
            <consortium name="The Broad Institute Genomics Platform"/>
            <consortium name="The Broad Institute Genome Sequencing Center for Infectious Disease"/>
            <person name="Wu L."/>
            <person name="Ma J."/>
        </authorList>
    </citation>
    <scope>NUCLEOTIDE SEQUENCE [LARGE SCALE GENOMIC DNA]</scope>
    <source>
        <strain evidence="2 3">JCM 9650</strain>
    </source>
</reference>
<feature type="region of interest" description="Disordered" evidence="1">
    <location>
        <begin position="1"/>
        <end position="41"/>
    </location>
</feature>
<gene>
    <name evidence="2" type="ORF">GCM10010478_01430</name>
</gene>